<name>M7SC49_EUTLA</name>
<dbReference type="OrthoDB" id="10057496at2759"/>
<dbReference type="STRING" id="1287681.M7SC49"/>
<feature type="region of interest" description="Disordered" evidence="1">
    <location>
        <begin position="1"/>
        <end position="26"/>
    </location>
</feature>
<dbReference type="KEGG" id="ela:UCREL1_11310"/>
<evidence type="ECO:0000256" key="1">
    <source>
        <dbReference type="SAM" id="MobiDB-lite"/>
    </source>
</evidence>
<dbReference type="OMA" id="ANAQIPF"/>
<gene>
    <name evidence="2" type="ORF">UCREL1_11310</name>
</gene>
<dbReference type="Proteomes" id="UP000012174">
    <property type="component" value="Unassembled WGS sequence"/>
</dbReference>
<accession>M7SC49</accession>
<dbReference type="AlphaFoldDB" id="M7SC49"/>
<dbReference type="HOGENOM" id="CLU_072359_0_0_1"/>
<reference evidence="3" key="1">
    <citation type="journal article" date="2013" name="Genome Announc.">
        <title>Draft genome sequence of the grapevine dieback fungus Eutypa lata UCR-EL1.</title>
        <authorList>
            <person name="Blanco-Ulate B."/>
            <person name="Rolshausen P.E."/>
            <person name="Cantu D."/>
        </authorList>
    </citation>
    <scope>NUCLEOTIDE SEQUENCE [LARGE SCALE GENOMIC DNA]</scope>
    <source>
        <strain evidence="3">UCR-EL1</strain>
    </source>
</reference>
<evidence type="ECO:0000313" key="2">
    <source>
        <dbReference type="EMBL" id="EMR61758.1"/>
    </source>
</evidence>
<dbReference type="eggNOG" id="ENOG502SX1S">
    <property type="taxonomic scope" value="Eukaryota"/>
</dbReference>
<evidence type="ECO:0000313" key="3">
    <source>
        <dbReference type="Proteomes" id="UP000012174"/>
    </source>
</evidence>
<sequence length="219" mass="23738">MSSGWNPSWGWENARGGAPPAPPQMSGVASTPYLGFAGAPQPPFPLYGQGTATYNGFTHPVPFFPGQQGGGQRFPNPPPPYDANYPASVMRNSTGGIGCEPGYNLVFAPEYTKVHVIRSRTAPWRIPPGMSTTFGAYHVPCNITLGEFLEGFGATNPTPRKNRITELTSGHSGRWYKGMTVGGDDAVSMAKTLKQMGWDRHRTGRPGEKPVVWLWITKD</sequence>
<protein>
    <submittedName>
        <fullName evidence="2">Uncharacterized protein</fullName>
    </submittedName>
</protein>
<dbReference type="EMBL" id="KB707555">
    <property type="protein sequence ID" value="EMR61758.1"/>
    <property type="molecule type" value="Genomic_DNA"/>
</dbReference>
<proteinExistence type="predicted"/>
<keyword evidence="3" id="KW-1185">Reference proteome</keyword>
<organism evidence="2 3">
    <name type="scientific">Eutypa lata (strain UCR-EL1)</name>
    <name type="common">Grapevine dieback disease fungus</name>
    <name type="synonym">Eutypa armeniacae</name>
    <dbReference type="NCBI Taxonomy" id="1287681"/>
    <lineage>
        <taxon>Eukaryota</taxon>
        <taxon>Fungi</taxon>
        <taxon>Dikarya</taxon>
        <taxon>Ascomycota</taxon>
        <taxon>Pezizomycotina</taxon>
        <taxon>Sordariomycetes</taxon>
        <taxon>Xylariomycetidae</taxon>
        <taxon>Xylariales</taxon>
        <taxon>Diatrypaceae</taxon>
        <taxon>Eutypa</taxon>
    </lineage>
</organism>